<reference evidence="10 11" key="1">
    <citation type="submission" date="2024-03" db="EMBL/GenBank/DDBJ databases">
        <title>Novel Streptomyces species of biotechnological and ecological value are a feature of Machair soil.</title>
        <authorList>
            <person name="Prole J.R."/>
            <person name="Goodfellow M."/>
            <person name="Allenby N."/>
            <person name="Ward A.C."/>
        </authorList>
    </citation>
    <scope>NUCLEOTIDE SEQUENCE [LARGE SCALE GENOMIC DNA]</scope>
    <source>
        <strain evidence="10 11">MS1.HAVA.3</strain>
    </source>
</reference>
<evidence type="ECO:0000256" key="1">
    <source>
        <dbReference type="ARBA" id="ARBA00004651"/>
    </source>
</evidence>
<evidence type="ECO:0000256" key="8">
    <source>
        <dbReference type="SAM" id="Phobius"/>
    </source>
</evidence>
<keyword evidence="4 8" id="KW-0812">Transmembrane</keyword>
<sequence length="196" mass="21093">MITYALCVTTEGSGFIGAWTAGLAFGIHLRRTSADQGIHTQDSDPAQNTRFTERLGLLLASLSFLVFGAVILGPTLQHLTWRTVVYALLSLTILRMLPVALALAGTGLRTASVAYIGWFGPRGLASLVFGLLALEEHLPGETLLSEVIGVTVGLSILLHGASAPFLGNRYGEWFTRTLRVEPNLRENALAHEDAPR</sequence>
<dbReference type="InterPro" id="IPR006153">
    <property type="entry name" value="Cation/H_exchanger_TM"/>
</dbReference>
<feature type="domain" description="Cation/H+ exchanger transmembrane" evidence="9">
    <location>
        <begin position="5"/>
        <end position="166"/>
    </location>
</feature>
<gene>
    <name evidence="10" type="ORF">WKI68_06915</name>
</gene>
<keyword evidence="7 8" id="KW-0472">Membrane</keyword>
<feature type="transmembrane region" description="Helical" evidence="8">
    <location>
        <begin position="115"/>
        <end position="134"/>
    </location>
</feature>
<evidence type="ECO:0000313" key="11">
    <source>
        <dbReference type="Proteomes" id="UP001382904"/>
    </source>
</evidence>
<evidence type="ECO:0000313" key="10">
    <source>
        <dbReference type="EMBL" id="MEJ8641276.1"/>
    </source>
</evidence>
<feature type="transmembrane region" description="Helical" evidence="8">
    <location>
        <begin position="55"/>
        <end position="72"/>
    </location>
</feature>
<dbReference type="Pfam" id="PF00999">
    <property type="entry name" value="Na_H_Exchanger"/>
    <property type="match status" value="1"/>
</dbReference>
<dbReference type="PANTHER" id="PTHR32507">
    <property type="entry name" value="NA(+)/H(+) ANTIPORTER 1"/>
    <property type="match status" value="1"/>
</dbReference>
<dbReference type="Proteomes" id="UP001382904">
    <property type="component" value="Unassembled WGS sequence"/>
</dbReference>
<keyword evidence="5 8" id="KW-1133">Transmembrane helix</keyword>
<feature type="transmembrane region" description="Helical" evidence="8">
    <location>
        <begin position="84"/>
        <end position="103"/>
    </location>
</feature>
<name>A0ABU8U074_9ACTN</name>
<feature type="transmembrane region" description="Helical" evidence="8">
    <location>
        <begin position="146"/>
        <end position="166"/>
    </location>
</feature>
<comment type="caution">
    <text evidence="10">The sequence shown here is derived from an EMBL/GenBank/DDBJ whole genome shotgun (WGS) entry which is preliminary data.</text>
</comment>
<evidence type="ECO:0000256" key="2">
    <source>
        <dbReference type="ARBA" id="ARBA00022448"/>
    </source>
</evidence>
<evidence type="ECO:0000256" key="7">
    <source>
        <dbReference type="ARBA" id="ARBA00023136"/>
    </source>
</evidence>
<proteinExistence type="predicted"/>
<dbReference type="EMBL" id="JBBKAM010000002">
    <property type="protein sequence ID" value="MEJ8641276.1"/>
    <property type="molecule type" value="Genomic_DNA"/>
</dbReference>
<dbReference type="PANTHER" id="PTHR32507:SF8">
    <property type="entry name" value="CNH1P"/>
    <property type="match status" value="1"/>
</dbReference>
<organism evidence="10 11">
    <name type="scientific">Streptomyces caledonius</name>
    <dbReference type="NCBI Taxonomy" id="3134107"/>
    <lineage>
        <taxon>Bacteria</taxon>
        <taxon>Bacillati</taxon>
        <taxon>Actinomycetota</taxon>
        <taxon>Actinomycetes</taxon>
        <taxon>Kitasatosporales</taxon>
        <taxon>Streptomycetaceae</taxon>
        <taxon>Streptomyces</taxon>
    </lineage>
</organism>
<evidence type="ECO:0000256" key="6">
    <source>
        <dbReference type="ARBA" id="ARBA00023065"/>
    </source>
</evidence>
<keyword evidence="3" id="KW-0050">Antiport</keyword>
<keyword evidence="2" id="KW-0813">Transport</keyword>
<protein>
    <submittedName>
        <fullName evidence="10">Cation:proton antiporter</fullName>
    </submittedName>
</protein>
<evidence type="ECO:0000259" key="9">
    <source>
        <dbReference type="Pfam" id="PF00999"/>
    </source>
</evidence>
<keyword evidence="11" id="KW-1185">Reference proteome</keyword>
<keyword evidence="6" id="KW-0406">Ion transport</keyword>
<evidence type="ECO:0000256" key="5">
    <source>
        <dbReference type="ARBA" id="ARBA00022989"/>
    </source>
</evidence>
<accession>A0ABU8U074</accession>
<comment type="subcellular location">
    <subcellularLocation>
        <location evidence="1">Cell membrane</location>
        <topology evidence="1">Multi-pass membrane protein</topology>
    </subcellularLocation>
</comment>
<evidence type="ECO:0000256" key="3">
    <source>
        <dbReference type="ARBA" id="ARBA00022449"/>
    </source>
</evidence>
<evidence type="ECO:0000256" key="4">
    <source>
        <dbReference type="ARBA" id="ARBA00022692"/>
    </source>
</evidence>